<dbReference type="InterPro" id="IPR050807">
    <property type="entry name" value="TransReg_Diox_bact_type"/>
</dbReference>
<dbReference type="EMBL" id="AP023096">
    <property type="protein sequence ID" value="BCE66688.1"/>
    <property type="molecule type" value="Genomic_DNA"/>
</dbReference>
<evidence type="ECO:0000313" key="7">
    <source>
        <dbReference type="EMBL" id="BCE55023.1"/>
    </source>
</evidence>
<dbReference type="SUPFAM" id="SSF47413">
    <property type="entry name" value="lambda repressor-like DNA-binding domains"/>
    <property type="match status" value="1"/>
</dbReference>
<dbReference type="EMBL" id="AP023092">
    <property type="protein sequence ID" value="BCE28840.1"/>
    <property type="molecule type" value="Genomic_DNA"/>
</dbReference>
<accession>A0A810AEK6</accession>
<sequence length="199" mass="22247">MLSETLITALKGYAIGPKIRRLRLRKKLGLVQLSEHTGLSPAMLSKIERGHLFPTLPTLLRIALVFGVGLDHFFREDSDRPVHAVVRKADRIRLPEKAGRTSPAYCFESLDYPVSDRKLNGYYVEFVKEDEQSEPHEHPGAEIIYVLDGELVVNLEGEDFTLGQGDSMYFDCAHPHTYRLKGSLPCAAIIVVTPKSAST</sequence>
<dbReference type="CDD" id="cd00093">
    <property type="entry name" value="HTH_XRE"/>
    <property type="match status" value="1"/>
</dbReference>
<reference evidence="9" key="7">
    <citation type="submission" date="2020-05" db="EMBL/GenBank/DDBJ databases">
        <title>Complete genome sequence of Bradyrhizobium diazoefficiens XF6 isolated from soybean nodule.</title>
        <authorList>
            <person name="Noda R."/>
            <person name="Kakizaki K."/>
            <person name="Minamisawa K."/>
        </authorList>
    </citation>
    <scope>NUCLEOTIDE SEQUENCE</scope>
    <source>
        <strain evidence="9">XF6</strain>
    </source>
</reference>
<dbReference type="CDD" id="cd02209">
    <property type="entry name" value="cupin_XRE_C"/>
    <property type="match status" value="1"/>
</dbReference>
<dbReference type="RefSeq" id="WP_011085260.1">
    <property type="nucleotide sequence ID" value="NZ_AJQI01000526.1"/>
</dbReference>
<evidence type="ECO:0000313" key="3">
    <source>
        <dbReference type="EMBL" id="BCE20010.1"/>
    </source>
</evidence>
<reference evidence="13" key="9">
    <citation type="submission" date="2020-05" db="EMBL/GenBank/DDBJ databases">
        <title>Complete genome sequence of Bradyrhizobium diazoefficiens XF9 isolated from soybean nodule.</title>
        <authorList>
            <person name="Noda R."/>
            <person name="Kakizaki K."/>
            <person name="Minamisawa K."/>
        </authorList>
    </citation>
    <scope>NUCLEOTIDE SEQUENCE</scope>
    <source>
        <strain evidence="13">XF9</strain>
    </source>
</reference>
<dbReference type="Gene3D" id="2.60.120.10">
    <property type="entry name" value="Jelly Rolls"/>
    <property type="match status" value="1"/>
</dbReference>
<evidence type="ECO:0000256" key="1">
    <source>
        <dbReference type="ARBA" id="ARBA00023125"/>
    </source>
</evidence>
<gene>
    <name evidence="14" type="ORF">XF10B_25850</name>
    <name evidence="3" type="ORF">XF1B_26910</name>
    <name evidence="4" type="ORF">XF2B_26090</name>
    <name evidence="5" type="ORF">XF3B_26130</name>
    <name evidence="6" type="ORF">XF4B_26120</name>
    <name evidence="7" type="ORF">XF5B_25350</name>
    <name evidence="8" type="ORF">XF5B_55230</name>
    <name evidence="9" type="ORF">XF6B_25550</name>
    <name evidence="10" type="ORF">XF6B_54870</name>
    <name evidence="11" type="ORF">XF8B_25600</name>
    <name evidence="12" type="ORF">XF8B_41550</name>
    <name evidence="13" type="ORF">XF9B_26000</name>
</gene>
<evidence type="ECO:0000313" key="9">
    <source>
        <dbReference type="EMBL" id="BCE63756.1"/>
    </source>
</evidence>
<proteinExistence type="predicted"/>
<reference evidence="14" key="2">
    <citation type="submission" date="2020-05" db="EMBL/GenBank/DDBJ databases">
        <title>Complete genome sequence of Bradyrhizobium diazoefficiens XF10 isolated from soybean nodule.</title>
        <authorList>
            <person name="Noda R."/>
            <person name="Kakizaki K."/>
            <person name="Minamisawa K."/>
        </authorList>
    </citation>
    <scope>NUCLEOTIDE SEQUENCE</scope>
    <source>
        <strain evidence="14">XF10</strain>
    </source>
</reference>
<dbReference type="GO" id="GO:0005829">
    <property type="term" value="C:cytosol"/>
    <property type="evidence" value="ECO:0007669"/>
    <property type="project" value="TreeGrafter"/>
</dbReference>
<evidence type="ECO:0000313" key="6">
    <source>
        <dbReference type="EMBL" id="BCE46263.1"/>
    </source>
</evidence>
<reference evidence="3" key="1">
    <citation type="submission" date="2020-05" db="EMBL/GenBank/DDBJ databases">
        <title>Complete genome sequence of Bradyrhizobium diazoefficiens XF1 isolated from soybean nodule.</title>
        <authorList>
            <person name="Noda R."/>
            <person name="Kakizaki K."/>
            <person name="Minamisawa K."/>
        </authorList>
    </citation>
    <scope>NUCLEOTIDE SEQUENCE</scope>
    <source>
        <strain evidence="3">XF1</strain>
    </source>
</reference>
<evidence type="ECO:0000313" key="5">
    <source>
        <dbReference type="EMBL" id="BCE37582.1"/>
    </source>
</evidence>
<dbReference type="EMBL" id="AP023099">
    <property type="protein sequence ID" value="BCE89787.1"/>
    <property type="molecule type" value="Genomic_DNA"/>
</dbReference>
<dbReference type="SMART" id="SM00530">
    <property type="entry name" value="HTH_XRE"/>
    <property type="match status" value="1"/>
</dbReference>
<dbReference type="OMA" id="PHWFGNP"/>
<dbReference type="AlphaFoldDB" id="A0A810AEK6"/>
<dbReference type="InterPro" id="IPR014710">
    <property type="entry name" value="RmlC-like_jellyroll"/>
</dbReference>
<evidence type="ECO:0000313" key="10">
    <source>
        <dbReference type="EMBL" id="BCE66688.1"/>
    </source>
</evidence>
<keyword evidence="1" id="KW-0238">DNA-binding</keyword>
<dbReference type="PANTHER" id="PTHR46797:SF19">
    <property type="entry name" value="BLL2473 PROTEIN"/>
    <property type="match status" value="1"/>
</dbReference>
<evidence type="ECO:0000313" key="4">
    <source>
        <dbReference type="EMBL" id="BCE28840.1"/>
    </source>
</evidence>
<dbReference type="GeneID" id="46492196"/>
<reference evidence="11" key="8">
    <citation type="submission" date="2020-05" db="EMBL/GenBank/DDBJ databases">
        <title>Complete genome sequence of Bradyrhizobium diazoefficiens XF8 isolated from soybean nodule.</title>
        <authorList>
            <person name="Noda R."/>
            <person name="Kakizaki K."/>
            <person name="Minamisawa K."/>
        </authorList>
    </citation>
    <scope>NUCLEOTIDE SEQUENCE</scope>
    <source>
        <strain evidence="11">XF8</strain>
    </source>
</reference>
<dbReference type="PROSITE" id="PS50943">
    <property type="entry name" value="HTH_CROC1"/>
    <property type="match status" value="1"/>
</dbReference>
<dbReference type="Gene3D" id="1.10.260.40">
    <property type="entry name" value="lambda repressor-like DNA-binding domains"/>
    <property type="match status" value="1"/>
</dbReference>
<organism evidence="9">
    <name type="scientific">Bradyrhizobium diazoefficiens</name>
    <dbReference type="NCBI Taxonomy" id="1355477"/>
    <lineage>
        <taxon>Bacteria</taxon>
        <taxon>Pseudomonadati</taxon>
        <taxon>Pseudomonadota</taxon>
        <taxon>Alphaproteobacteria</taxon>
        <taxon>Hyphomicrobiales</taxon>
        <taxon>Nitrobacteraceae</taxon>
        <taxon>Bradyrhizobium</taxon>
    </lineage>
</organism>
<dbReference type="EMBL" id="AP023098">
    <property type="protein sequence ID" value="BCE81179.1"/>
    <property type="molecule type" value="Genomic_DNA"/>
</dbReference>
<dbReference type="EMBL" id="AP023096">
    <property type="protein sequence ID" value="BCE63756.1"/>
    <property type="molecule type" value="Genomic_DNA"/>
</dbReference>
<feature type="domain" description="HTH cro/C1-type" evidence="2">
    <location>
        <begin position="19"/>
        <end position="73"/>
    </location>
</feature>
<dbReference type="SUPFAM" id="SSF51182">
    <property type="entry name" value="RmlC-like cupins"/>
    <property type="match status" value="1"/>
</dbReference>
<dbReference type="EMBL" id="AP023095">
    <property type="protein sequence ID" value="BCE55023.1"/>
    <property type="molecule type" value="Genomic_DNA"/>
</dbReference>
<dbReference type="InterPro" id="IPR011051">
    <property type="entry name" value="RmlC_Cupin_sf"/>
</dbReference>
<reference evidence="6" key="5">
    <citation type="submission" date="2020-05" db="EMBL/GenBank/DDBJ databases">
        <title>Complete genome sequence of Bradyrhizobium diazoefficiens XF4 isolated from soybean nodule.</title>
        <authorList>
            <person name="Noda R."/>
            <person name="Kakizaki K."/>
            <person name="Minamisawa K."/>
        </authorList>
    </citation>
    <scope>NUCLEOTIDE SEQUENCE</scope>
    <source>
        <strain evidence="6">XF4</strain>
    </source>
</reference>
<dbReference type="PANTHER" id="PTHR46797">
    <property type="entry name" value="HTH-TYPE TRANSCRIPTIONAL REGULATOR"/>
    <property type="match status" value="1"/>
</dbReference>
<dbReference type="GO" id="GO:0003700">
    <property type="term" value="F:DNA-binding transcription factor activity"/>
    <property type="evidence" value="ECO:0007669"/>
    <property type="project" value="TreeGrafter"/>
</dbReference>
<evidence type="ECO:0000313" key="8">
    <source>
        <dbReference type="EMBL" id="BCE58011.1"/>
    </source>
</evidence>
<evidence type="ECO:0000313" key="11">
    <source>
        <dbReference type="EMBL" id="BCE72449.1"/>
    </source>
</evidence>
<dbReference type="EMBL" id="AP023095">
    <property type="protein sequence ID" value="BCE58011.1"/>
    <property type="molecule type" value="Genomic_DNA"/>
</dbReference>
<dbReference type="EMBL" id="AP023094">
    <property type="protein sequence ID" value="BCE46263.1"/>
    <property type="molecule type" value="Genomic_DNA"/>
</dbReference>
<reference evidence="5" key="4">
    <citation type="submission" date="2020-05" db="EMBL/GenBank/DDBJ databases">
        <title>Complete genome sequence of Bradyrhizobium diazoefficiens XF3 isolated from soybean nodule.</title>
        <authorList>
            <person name="Noda R."/>
            <person name="Kakizaki K."/>
            <person name="Minamisawa K."/>
        </authorList>
    </citation>
    <scope>NUCLEOTIDE SEQUENCE</scope>
    <source>
        <strain evidence="5">XF3</strain>
    </source>
</reference>
<dbReference type="Pfam" id="PF07883">
    <property type="entry name" value="Cupin_2"/>
    <property type="match status" value="1"/>
</dbReference>
<dbReference type="InterPro" id="IPR010982">
    <property type="entry name" value="Lambda_DNA-bd_dom_sf"/>
</dbReference>
<evidence type="ECO:0000313" key="13">
    <source>
        <dbReference type="EMBL" id="BCE81179.1"/>
    </source>
</evidence>
<dbReference type="EMBL" id="AP023097">
    <property type="protein sequence ID" value="BCE72449.1"/>
    <property type="molecule type" value="Genomic_DNA"/>
</dbReference>
<dbReference type="EMBL" id="AP023097">
    <property type="protein sequence ID" value="BCE74044.1"/>
    <property type="molecule type" value="Genomic_DNA"/>
</dbReference>
<evidence type="ECO:0000259" key="2">
    <source>
        <dbReference type="PROSITE" id="PS50943"/>
    </source>
</evidence>
<dbReference type="EMBL" id="AP023091">
    <property type="protein sequence ID" value="BCE20010.1"/>
    <property type="molecule type" value="Genomic_DNA"/>
</dbReference>
<name>A0A810AEK6_9BRAD</name>
<reference evidence="4" key="3">
    <citation type="submission" date="2020-05" db="EMBL/GenBank/DDBJ databases">
        <title>Complete genome sequence of Bradyrhizobium diazoefficiens XF2 isolated from soybean nodule.</title>
        <authorList>
            <person name="Noda R."/>
            <person name="Kakizaki K."/>
            <person name="Minamisawa K."/>
        </authorList>
    </citation>
    <scope>NUCLEOTIDE SEQUENCE</scope>
    <source>
        <strain evidence="4">XF2</strain>
    </source>
</reference>
<evidence type="ECO:0000313" key="12">
    <source>
        <dbReference type="EMBL" id="BCE74044.1"/>
    </source>
</evidence>
<dbReference type="Pfam" id="PF01381">
    <property type="entry name" value="HTH_3"/>
    <property type="match status" value="1"/>
</dbReference>
<dbReference type="InterPro" id="IPR001387">
    <property type="entry name" value="Cro/C1-type_HTH"/>
</dbReference>
<evidence type="ECO:0000313" key="14">
    <source>
        <dbReference type="EMBL" id="BCE89787.1"/>
    </source>
</evidence>
<protein>
    <submittedName>
        <fullName evidence="9">Transcriptional regulator</fullName>
    </submittedName>
</protein>
<reference evidence="7" key="6">
    <citation type="submission" date="2020-05" db="EMBL/GenBank/DDBJ databases">
        <title>Complete genome sequence of Bradyrhizobium diazoefficiens XF5 isolated from soybean nodule.</title>
        <authorList>
            <person name="Noda R."/>
            <person name="Kakizaki K."/>
            <person name="Minamisawa K."/>
        </authorList>
    </citation>
    <scope>NUCLEOTIDE SEQUENCE</scope>
    <source>
        <strain evidence="7">XF5</strain>
    </source>
</reference>
<dbReference type="EMBL" id="AP023093">
    <property type="protein sequence ID" value="BCE37582.1"/>
    <property type="molecule type" value="Genomic_DNA"/>
</dbReference>
<dbReference type="GO" id="GO:0003677">
    <property type="term" value="F:DNA binding"/>
    <property type="evidence" value="ECO:0007669"/>
    <property type="project" value="UniProtKB-KW"/>
</dbReference>
<dbReference type="InterPro" id="IPR013096">
    <property type="entry name" value="Cupin_2"/>
</dbReference>